<accession>A0A4R6VXH8</accession>
<evidence type="ECO:0000313" key="2">
    <source>
        <dbReference type="Proteomes" id="UP000295391"/>
    </source>
</evidence>
<gene>
    <name evidence="1" type="ORF">ATL17_1519</name>
</gene>
<protein>
    <submittedName>
        <fullName evidence="1">Uncharacterized protein</fullName>
    </submittedName>
</protein>
<dbReference type="AlphaFoldDB" id="A0A4R6VXH8"/>
<evidence type="ECO:0000313" key="1">
    <source>
        <dbReference type="EMBL" id="TDQ67504.1"/>
    </source>
</evidence>
<dbReference type="EMBL" id="SNYR01000001">
    <property type="protein sequence ID" value="TDQ67504.1"/>
    <property type="molecule type" value="Genomic_DNA"/>
</dbReference>
<name>A0A4R6VXH8_9HYPH</name>
<proteinExistence type="predicted"/>
<keyword evidence="2" id="KW-1185">Reference proteome</keyword>
<sequence length="158" mass="16138">MGLPHDAAVIPDFVRDPDVNFNRAERSRGLENPDWIPACAGMTIKRQVATYLSGCAGPACNAAIAVIGDAIGNGAALGFLFGCMPGPAPSTGVALRDGTTAIVKCLDDGAITLATILYRARCCFLRGEVICGAPGAARPSAHCAPAAPICTCRHRSGG</sequence>
<reference evidence="1 2" key="1">
    <citation type="submission" date="2019-03" db="EMBL/GenBank/DDBJ databases">
        <title>Genomic Encyclopedia of Type Strains, Phase III (KMG-III): the genomes of soil and plant-associated and newly described type strains.</title>
        <authorList>
            <person name="Whitman W."/>
        </authorList>
    </citation>
    <scope>NUCLEOTIDE SEQUENCE [LARGE SCALE GENOMIC DNA]</scope>
    <source>
        <strain evidence="1 2">CGMCC 1.7002</strain>
    </source>
</reference>
<organism evidence="1 2">
    <name type="scientific">Maritalea mobilis</name>
    <dbReference type="NCBI Taxonomy" id="483324"/>
    <lineage>
        <taxon>Bacteria</taxon>
        <taxon>Pseudomonadati</taxon>
        <taxon>Pseudomonadota</taxon>
        <taxon>Alphaproteobacteria</taxon>
        <taxon>Hyphomicrobiales</taxon>
        <taxon>Devosiaceae</taxon>
        <taxon>Maritalea</taxon>
    </lineage>
</organism>
<dbReference type="Proteomes" id="UP000295391">
    <property type="component" value="Unassembled WGS sequence"/>
</dbReference>
<comment type="caution">
    <text evidence="1">The sequence shown here is derived from an EMBL/GenBank/DDBJ whole genome shotgun (WGS) entry which is preliminary data.</text>
</comment>